<accession>A0A024V975</accession>
<sequence>MFPYKPSEIELPAYEWDKLIHERINELKKEHDINTKIFCCDNKNEKENIGKLTSSYKLRNNIKMICWLMKYNNTT</sequence>
<gene>
    <name evidence="1" type="ORF">PFFVO_02621</name>
</gene>
<reference evidence="1 2" key="1">
    <citation type="submission" date="2013-02" db="EMBL/GenBank/DDBJ databases">
        <title>The Genome Annotation of Plasmodium falciparum Vietnam Oak-Knoll (FVO).</title>
        <authorList>
            <consortium name="The Broad Institute Genome Sequencing Platform"/>
            <consortium name="The Broad Institute Genome Sequencing Center for Infectious Disease"/>
            <person name="Neafsey D."/>
            <person name="Hoffman S."/>
            <person name="Volkman S."/>
            <person name="Rosenthal P."/>
            <person name="Walker B."/>
            <person name="Young S.K."/>
            <person name="Zeng Q."/>
            <person name="Gargeya S."/>
            <person name="Fitzgerald M."/>
            <person name="Haas B."/>
            <person name="Abouelleil A."/>
            <person name="Allen A.W."/>
            <person name="Alvarado L."/>
            <person name="Arachchi H.M."/>
            <person name="Berlin A.M."/>
            <person name="Chapman S.B."/>
            <person name="Gainer-Dewar J."/>
            <person name="Goldberg J."/>
            <person name="Griggs A."/>
            <person name="Gujja S."/>
            <person name="Hansen M."/>
            <person name="Howarth C."/>
            <person name="Imamovic A."/>
            <person name="Ireland A."/>
            <person name="Larimer J."/>
            <person name="McCowan C."/>
            <person name="Murphy C."/>
            <person name="Pearson M."/>
            <person name="Poon T.W."/>
            <person name="Priest M."/>
            <person name="Roberts A."/>
            <person name="Saif S."/>
            <person name="Shea T."/>
            <person name="Sisk P."/>
            <person name="Sykes S."/>
            <person name="Wortman J."/>
            <person name="Nusbaum C."/>
            <person name="Birren B."/>
        </authorList>
    </citation>
    <scope>NUCLEOTIDE SEQUENCE [LARGE SCALE GENOMIC DNA]</scope>
    <source>
        <strain evidence="2">Vietnam Oak-Knoll (FVO)</strain>
    </source>
</reference>
<evidence type="ECO:0000313" key="2">
    <source>
        <dbReference type="Proteomes" id="UP000030690"/>
    </source>
</evidence>
<proteinExistence type="predicted"/>
<dbReference type="AlphaFoldDB" id="A0A024V975"/>
<protein>
    <submittedName>
        <fullName evidence="1">Uncharacterized protein</fullName>
    </submittedName>
</protein>
<organism evidence="1 2">
    <name type="scientific">Plasmodium falciparum Vietnam Oak-Knoll</name>
    <name type="common">FVO</name>
    <dbReference type="NCBI Taxonomy" id="1036723"/>
    <lineage>
        <taxon>Eukaryota</taxon>
        <taxon>Sar</taxon>
        <taxon>Alveolata</taxon>
        <taxon>Apicomplexa</taxon>
        <taxon>Aconoidasida</taxon>
        <taxon>Haemosporida</taxon>
        <taxon>Plasmodiidae</taxon>
        <taxon>Plasmodium</taxon>
        <taxon>Plasmodium (Laverania)</taxon>
    </lineage>
</organism>
<evidence type="ECO:0000313" key="1">
    <source>
        <dbReference type="EMBL" id="ETW18725.1"/>
    </source>
</evidence>
<dbReference type="EMBL" id="KI925078">
    <property type="protein sequence ID" value="ETW18725.1"/>
    <property type="molecule type" value="Genomic_DNA"/>
</dbReference>
<name>A0A024V975_PLAFA</name>
<dbReference type="Proteomes" id="UP000030690">
    <property type="component" value="Unassembled WGS sequence"/>
</dbReference>
<reference evidence="1 2" key="2">
    <citation type="submission" date="2013-02" db="EMBL/GenBank/DDBJ databases">
        <title>The Genome Sequence of Plasmodium falciparum Vietnam Oak-Knoll (FVO).</title>
        <authorList>
            <consortium name="The Broad Institute Genome Sequencing Platform"/>
            <consortium name="The Broad Institute Genome Sequencing Center for Infectious Disease"/>
            <person name="Neafsey D."/>
            <person name="Cheeseman I."/>
            <person name="Volkman S."/>
            <person name="Adams J."/>
            <person name="Walker B."/>
            <person name="Young S.K."/>
            <person name="Zeng Q."/>
            <person name="Gargeya S."/>
            <person name="Fitzgerald M."/>
            <person name="Haas B."/>
            <person name="Abouelleil A."/>
            <person name="Alvarado L."/>
            <person name="Arachchi H.M."/>
            <person name="Berlin A.M."/>
            <person name="Chapman S.B."/>
            <person name="Dewar J."/>
            <person name="Goldberg J."/>
            <person name="Griggs A."/>
            <person name="Gujja S."/>
            <person name="Hansen M."/>
            <person name="Howarth C."/>
            <person name="Imamovic A."/>
            <person name="Larimer J."/>
            <person name="McCowan C."/>
            <person name="Murphy C."/>
            <person name="Neiman D."/>
            <person name="Pearson M."/>
            <person name="Priest M."/>
            <person name="Roberts A."/>
            <person name="Saif S."/>
            <person name="Shea T."/>
            <person name="Sisk P."/>
            <person name="Sykes S."/>
            <person name="Wortman J."/>
            <person name="Nusbaum C."/>
            <person name="Birren B."/>
        </authorList>
    </citation>
    <scope>NUCLEOTIDE SEQUENCE [LARGE SCALE GENOMIC DNA]</scope>
    <source>
        <strain evidence="2">Vietnam Oak-Knoll (FVO)</strain>
    </source>
</reference>